<keyword evidence="3" id="KW-1185">Reference proteome</keyword>
<dbReference type="Proteomes" id="UP001589890">
    <property type="component" value="Unassembled WGS sequence"/>
</dbReference>
<evidence type="ECO:0000256" key="1">
    <source>
        <dbReference type="SAM" id="MobiDB-lite"/>
    </source>
</evidence>
<protein>
    <recommendedName>
        <fullName evidence="4">Autotransporter-associated beta strand protein</fullName>
    </recommendedName>
</protein>
<reference evidence="2 3" key="1">
    <citation type="submission" date="2024-09" db="EMBL/GenBank/DDBJ databases">
        <authorList>
            <person name="Sun Q."/>
            <person name="Mori K."/>
        </authorList>
    </citation>
    <scope>NUCLEOTIDE SEQUENCE [LARGE SCALE GENOMIC DNA]</scope>
    <source>
        <strain evidence="2 3">CGMCC 1.15906</strain>
    </source>
</reference>
<dbReference type="EMBL" id="JBHLTC010000004">
    <property type="protein sequence ID" value="MFC0623230.1"/>
    <property type="molecule type" value="Genomic_DNA"/>
</dbReference>
<evidence type="ECO:0008006" key="4">
    <source>
        <dbReference type="Google" id="ProtNLM"/>
    </source>
</evidence>
<accession>A0ABV6QFA7</accession>
<comment type="caution">
    <text evidence="2">The sequence shown here is derived from an EMBL/GenBank/DDBJ whole genome shotgun (WGS) entry which is preliminary data.</text>
</comment>
<organism evidence="2 3">
    <name type="scientific">Kribbella deserti</name>
    <dbReference type="NCBI Taxonomy" id="1926257"/>
    <lineage>
        <taxon>Bacteria</taxon>
        <taxon>Bacillati</taxon>
        <taxon>Actinomycetota</taxon>
        <taxon>Actinomycetes</taxon>
        <taxon>Propionibacteriales</taxon>
        <taxon>Kribbellaceae</taxon>
        <taxon>Kribbella</taxon>
    </lineage>
</organism>
<evidence type="ECO:0000313" key="2">
    <source>
        <dbReference type="EMBL" id="MFC0623230.1"/>
    </source>
</evidence>
<proteinExistence type="predicted"/>
<dbReference type="RefSeq" id="WP_380043928.1">
    <property type="nucleotide sequence ID" value="NZ_JBHLTC010000004.1"/>
</dbReference>
<name>A0ABV6QFA7_9ACTN</name>
<sequence length="435" mass="41024">MPAPTFVSSSGPNSFTTSTSALNFPATKTTGDKYLLGIIYEGPASNVGSISGWGSKILTASGGGMFLDVYVRDADPADTGSIGTISVPGGTSSQAAVAVYRSSTGVLTVGATSFGVDSTSGTAYSATTGSLTTAADMLIAYIFAQNGVGTHSGRTLTQAGATLGTLTNRFNAAGASVRQEFGDRPVTTGATAAIVHGCTLSVAATGLTGVVLLSEGTAEAHSGSLDLTGDGALTTAGAPAPAGTLGLSGTGAASTGAAPAIPGAVALSGAGQFAGAGAPGAAANVALSGGGALAVAGVPGHTGAAGFAGEGTLSATAPLAHTGDLVLGGAGQLTASGAPTVTGAATLEGQGALSLQGRPEPKETLQLAGTGHLTATGAPSPAGALGLAGAADLDFTGAADFPVIQPGLLVATNGPASVLTASNQPTSTLEASHGV</sequence>
<feature type="region of interest" description="Disordered" evidence="1">
    <location>
        <begin position="1"/>
        <end position="22"/>
    </location>
</feature>
<gene>
    <name evidence="2" type="ORF">ACFFGN_04105</name>
</gene>
<evidence type="ECO:0000313" key="3">
    <source>
        <dbReference type="Proteomes" id="UP001589890"/>
    </source>
</evidence>